<evidence type="ECO:0000313" key="1">
    <source>
        <dbReference type="EMBL" id="OSY35050.1"/>
    </source>
</evidence>
<dbReference type="GO" id="GO:0003677">
    <property type="term" value="F:DNA binding"/>
    <property type="evidence" value="ECO:0007669"/>
    <property type="project" value="InterPro"/>
</dbReference>
<reference evidence="1 2" key="1">
    <citation type="submission" date="2016-09" db="EMBL/GenBank/DDBJ databases">
        <title>Pseudonocardia autotrophica DSM535, a candidate organism with high potential of specific P450 cytochromes.</title>
        <authorList>
            <person name="Grumaz C."/>
            <person name="Vainshtein Y."/>
            <person name="Kirstahler P."/>
            <person name="Sohn K."/>
        </authorList>
    </citation>
    <scope>NUCLEOTIDE SEQUENCE [LARGE SCALE GENOMIC DNA]</scope>
    <source>
        <strain evidence="1 2">DSM 535</strain>
    </source>
</reference>
<name>A0A1Y2MIG8_PSEAH</name>
<evidence type="ECO:0000313" key="2">
    <source>
        <dbReference type="Proteomes" id="UP000194360"/>
    </source>
</evidence>
<dbReference type="RefSeq" id="WP_085916416.1">
    <property type="nucleotide sequence ID" value="NZ_AP018921.1"/>
</dbReference>
<dbReference type="Gene3D" id="1.10.260.40">
    <property type="entry name" value="lambda repressor-like DNA-binding domains"/>
    <property type="match status" value="1"/>
</dbReference>
<dbReference type="OrthoDB" id="2679623at2"/>
<dbReference type="STRING" id="2074.BG845_06363"/>
<organism evidence="1 2">
    <name type="scientific">Pseudonocardia autotrophica</name>
    <name type="common">Amycolata autotrophica</name>
    <name type="synonym">Nocardia autotrophica</name>
    <dbReference type="NCBI Taxonomy" id="2074"/>
    <lineage>
        <taxon>Bacteria</taxon>
        <taxon>Bacillati</taxon>
        <taxon>Actinomycetota</taxon>
        <taxon>Actinomycetes</taxon>
        <taxon>Pseudonocardiales</taxon>
        <taxon>Pseudonocardiaceae</taxon>
        <taxon>Pseudonocardia</taxon>
    </lineage>
</organism>
<dbReference type="Proteomes" id="UP000194360">
    <property type="component" value="Unassembled WGS sequence"/>
</dbReference>
<dbReference type="InterPro" id="IPR010982">
    <property type="entry name" value="Lambda_DNA-bd_dom_sf"/>
</dbReference>
<protein>
    <submittedName>
        <fullName evidence="1">Nucleoid-associated protein EspR</fullName>
    </submittedName>
</protein>
<comment type="caution">
    <text evidence="1">The sequence shown here is derived from an EMBL/GenBank/DDBJ whole genome shotgun (WGS) entry which is preliminary data.</text>
</comment>
<sequence>MTASDGAEQRFNSLADRINYLFATVVDDDGDEYTGKHVVATMREQGTDISASHLSELRRGIKDNPTLRVFQGLARFFKVNVGFLTGDPRAEEEVIAELELRQAMRDAEVHDVATRVAGLAPSQRIAMNRLLTDMLRERSAPERDE</sequence>
<keyword evidence="2" id="KW-1185">Reference proteome</keyword>
<accession>A0A1Y2MIG8</accession>
<dbReference type="AlphaFoldDB" id="A0A1Y2MIG8"/>
<proteinExistence type="predicted"/>
<dbReference type="EMBL" id="MIGB01000059">
    <property type="protein sequence ID" value="OSY35050.1"/>
    <property type="molecule type" value="Genomic_DNA"/>
</dbReference>
<gene>
    <name evidence="1" type="primary">espR_2</name>
    <name evidence="1" type="ORF">BG845_06363</name>
</gene>